<gene>
    <name evidence="6" type="ORF">IC612_07165</name>
</gene>
<dbReference type="Gene3D" id="3.90.220.20">
    <property type="entry name" value="DNA methylase specificity domains"/>
    <property type="match status" value="2"/>
</dbReference>
<dbReference type="PANTHER" id="PTHR43140:SF1">
    <property type="entry name" value="TYPE I RESTRICTION ENZYME ECOKI SPECIFICITY SUBUNIT"/>
    <property type="match status" value="1"/>
</dbReference>
<evidence type="ECO:0000256" key="1">
    <source>
        <dbReference type="ARBA" id="ARBA00010923"/>
    </source>
</evidence>
<proteinExistence type="inferred from homology"/>
<reference evidence="6" key="1">
    <citation type="submission" date="2020-11" db="EMBL/GenBank/DDBJ databases">
        <title>Genome seq and assembly of Planobacterium sp.</title>
        <authorList>
            <person name="Chhetri G."/>
        </authorList>
    </citation>
    <scope>NUCLEOTIDE SEQUENCE</scope>
    <source>
        <strain evidence="6">GCR5</strain>
    </source>
</reference>
<dbReference type="SUPFAM" id="SSF116734">
    <property type="entry name" value="DNA methylase specificity domain"/>
    <property type="match status" value="2"/>
</dbReference>
<dbReference type="EMBL" id="JADKYY010000008">
    <property type="protein sequence ID" value="MBF5027574.1"/>
    <property type="molecule type" value="Genomic_DNA"/>
</dbReference>
<keyword evidence="2" id="KW-0680">Restriction system</keyword>
<feature type="coiled-coil region" evidence="4">
    <location>
        <begin position="444"/>
        <end position="478"/>
    </location>
</feature>
<dbReference type="InterPro" id="IPR044946">
    <property type="entry name" value="Restrct_endonuc_typeI_TRD_sf"/>
</dbReference>
<name>A0A930YWH1_9FLAO</name>
<dbReference type="InterPro" id="IPR000055">
    <property type="entry name" value="Restrct_endonuc_typeI_TRD"/>
</dbReference>
<dbReference type="PANTHER" id="PTHR43140">
    <property type="entry name" value="TYPE-1 RESTRICTION ENZYME ECOKI SPECIFICITY PROTEIN"/>
    <property type="match status" value="1"/>
</dbReference>
<sequence length="508" mass="57582">MSRGRKITINSEIDKSQKLFFENVGFYMSIINKELGKKYSPEPLANFIKIAGGFAFKTSSYKKSGIPIIRISDFNNERIDLSSCVFYDEDASLQKFLLEEGDIIICLTGGTIAKLGIVQGGLGKIYLNQRVGKFEVLDENIFEKEYVYWLAKSVANTIKNLAWGAAIPNVSPKQIEKIKVSIPPKDIQIGIISFLNDLKNEDFKREFYFDPEIEKHILDLHESSKTTNILSYELTHQLSLISQLRQAFLREAMQGTLVSNETSDGKTGADLLAEIKAKKEQLIKDKKIKKGKQLPPISEEEIPFEIPEELSFIRLGEICKVEKGKIGIQRAEKSGSIPLVVTSEERQSHNEIHFDGPSVIIPLVSSTGHGHASMKRIHYQEGSFAVGNILGCIQTYLPAFFNMKFLFHYLDTYKQTFFVEKMKGAANVSLKLSSIEETPIPLIRKEIQDKYEELILHLENLEASVKESQNYNAQLLQQVLREALEGKEERKEVLTLVAEDELKYNTQT</sequence>
<evidence type="ECO:0000256" key="3">
    <source>
        <dbReference type="ARBA" id="ARBA00023125"/>
    </source>
</evidence>
<dbReference type="RefSeq" id="WP_194739505.1">
    <property type="nucleotide sequence ID" value="NZ_JADKYY010000008.1"/>
</dbReference>
<keyword evidence="6" id="KW-0255">Endonuclease</keyword>
<keyword evidence="7" id="KW-1185">Reference proteome</keyword>
<dbReference type="AlphaFoldDB" id="A0A930YWH1"/>
<dbReference type="InterPro" id="IPR051212">
    <property type="entry name" value="Type-I_RE_S_subunit"/>
</dbReference>
<evidence type="ECO:0000259" key="5">
    <source>
        <dbReference type="Pfam" id="PF01420"/>
    </source>
</evidence>
<protein>
    <submittedName>
        <fullName evidence="6">Restriction endonuclease subunit S</fullName>
    </submittedName>
</protein>
<dbReference type="Proteomes" id="UP000694480">
    <property type="component" value="Unassembled WGS sequence"/>
</dbReference>
<feature type="domain" description="Type I restriction modification DNA specificity" evidence="5">
    <location>
        <begin position="44"/>
        <end position="200"/>
    </location>
</feature>
<dbReference type="CDD" id="cd17278">
    <property type="entry name" value="RMtype1_S_LdeBORF1052P-TRD2-CR2"/>
    <property type="match status" value="1"/>
</dbReference>
<keyword evidence="6" id="KW-0540">Nuclease</keyword>
<organism evidence="6 7">
    <name type="scientific">Planobacterium oryzisoli</name>
    <dbReference type="NCBI Taxonomy" id="2771435"/>
    <lineage>
        <taxon>Bacteria</taxon>
        <taxon>Pseudomonadati</taxon>
        <taxon>Bacteroidota</taxon>
        <taxon>Flavobacteriia</taxon>
        <taxon>Flavobacteriales</taxon>
        <taxon>Weeksellaceae</taxon>
        <taxon>Chryseobacterium group</taxon>
        <taxon>Chryseobacterium</taxon>
    </lineage>
</organism>
<comment type="similarity">
    <text evidence="1">Belongs to the type-I restriction system S methylase family.</text>
</comment>
<evidence type="ECO:0000256" key="4">
    <source>
        <dbReference type="SAM" id="Coils"/>
    </source>
</evidence>
<evidence type="ECO:0000313" key="6">
    <source>
        <dbReference type="EMBL" id="MBF5027574.1"/>
    </source>
</evidence>
<comment type="caution">
    <text evidence="6">The sequence shown here is derived from an EMBL/GenBank/DDBJ whole genome shotgun (WGS) entry which is preliminary data.</text>
</comment>
<dbReference type="Pfam" id="PF01420">
    <property type="entry name" value="Methylase_S"/>
    <property type="match status" value="2"/>
</dbReference>
<keyword evidence="6" id="KW-0378">Hydrolase</keyword>
<keyword evidence="3" id="KW-0238">DNA-binding</keyword>
<dbReference type="GO" id="GO:0004519">
    <property type="term" value="F:endonuclease activity"/>
    <property type="evidence" value="ECO:0007669"/>
    <property type="project" value="UniProtKB-KW"/>
</dbReference>
<dbReference type="GO" id="GO:0009307">
    <property type="term" value="P:DNA restriction-modification system"/>
    <property type="evidence" value="ECO:0007669"/>
    <property type="project" value="UniProtKB-KW"/>
</dbReference>
<dbReference type="GO" id="GO:0003677">
    <property type="term" value="F:DNA binding"/>
    <property type="evidence" value="ECO:0007669"/>
    <property type="project" value="UniProtKB-KW"/>
</dbReference>
<accession>A0A930YWH1</accession>
<evidence type="ECO:0000313" key="7">
    <source>
        <dbReference type="Proteomes" id="UP000694480"/>
    </source>
</evidence>
<keyword evidence="4" id="KW-0175">Coiled coil</keyword>
<feature type="domain" description="Type I restriction modification DNA specificity" evidence="5">
    <location>
        <begin position="307"/>
        <end position="451"/>
    </location>
</feature>
<evidence type="ECO:0000256" key="2">
    <source>
        <dbReference type="ARBA" id="ARBA00022747"/>
    </source>
</evidence>